<dbReference type="AlphaFoldDB" id="X0BBA0"/>
<keyword evidence="2" id="KW-1185">Reference proteome</keyword>
<sequence length="33" mass="3571">MEVSSSMQALLHTFSCNDGQICCFRKKSSTSGS</sequence>
<evidence type="ECO:0000313" key="2">
    <source>
        <dbReference type="Proteomes" id="UP000030663"/>
    </source>
</evidence>
<proteinExistence type="predicted"/>
<protein>
    <submittedName>
        <fullName evidence="1">Uncharacterized protein</fullName>
    </submittedName>
</protein>
<organism evidence="1 2">
    <name type="scientific">Fusarium oxysporum f. sp. raphani 54005</name>
    <dbReference type="NCBI Taxonomy" id="1089458"/>
    <lineage>
        <taxon>Eukaryota</taxon>
        <taxon>Fungi</taxon>
        <taxon>Dikarya</taxon>
        <taxon>Ascomycota</taxon>
        <taxon>Pezizomycotina</taxon>
        <taxon>Sordariomycetes</taxon>
        <taxon>Hypocreomycetidae</taxon>
        <taxon>Hypocreales</taxon>
        <taxon>Nectriaceae</taxon>
        <taxon>Fusarium</taxon>
        <taxon>Fusarium oxysporum species complex</taxon>
    </lineage>
</organism>
<dbReference type="HOGENOM" id="CLU_3384850_0_0_1"/>
<accession>X0BBA0</accession>
<dbReference type="Proteomes" id="UP000030663">
    <property type="component" value="Unassembled WGS sequence"/>
</dbReference>
<dbReference type="EMBL" id="KI979851">
    <property type="protein sequence ID" value="EXK75744.1"/>
    <property type="molecule type" value="Genomic_DNA"/>
</dbReference>
<evidence type="ECO:0000313" key="1">
    <source>
        <dbReference type="EMBL" id="EXK75744.1"/>
    </source>
</evidence>
<name>X0BBA0_FUSOX</name>
<gene>
    <name evidence="1" type="ORF">FOQG_19491</name>
</gene>
<reference evidence="1 2" key="1">
    <citation type="submission" date="2011-11" db="EMBL/GenBank/DDBJ databases">
        <title>The Genome Sequence of Fusarium oxysporum PHW815.</title>
        <authorList>
            <consortium name="The Broad Institute Genome Sequencing Platform"/>
            <person name="Ma L.-J."/>
            <person name="Gale L.R."/>
            <person name="Schwartz D.C."/>
            <person name="Zhou S."/>
            <person name="Corby-Kistler H."/>
            <person name="Young S.K."/>
            <person name="Zeng Q."/>
            <person name="Gargeya S."/>
            <person name="Fitzgerald M."/>
            <person name="Haas B."/>
            <person name="Abouelleil A."/>
            <person name="Alvarado L."/>
            <person name="Arachchi H.M."/>
            <person name="Berlin A."/>
            <person name="Brown A."/>
            <person name="Chapman S.B."/>
            <person name="Chen Z."/>
            <person name="Dunbar C."/>
            <person name="Freedman E."/>
            <person name="Gearin G."/>
            <person name="Goldberg J."/>
            <person name="Griggs A."/>
            <person name="Gujja S."/>
            <person name="Heiman D."/>
            <person name="Howarth C."/>
            <person name="Larson L."/>
            <person name="Lui A."/>
            <person name="MacDonald P.J.P."/>
            <person name="Montmayeur A."/>
            <person name="Murphy C."/>
            <person name="Neiman D."/>
            <person name="Pearson M."/>
            <person name="Priest M."/>
            <person name="Roberts A."/>
            <person name="Saif S."/>
            <person name="Shea T."/>
            <person name="Shenoy N."/>
            <person name="Sisk P."/>
            <person name="Stolte C."/>
            <person name="Sykes S."/>
            <person name="Wortman J."/>
            <person name="Nusbaum C."/>
            <person name="Birren B."/>
        </authorList>
    </citation>
    <scope>NUCLEOTIDE SEQUENCE [LARGE SCALE GENOMIC DNA]</scope>
    <source>
        <strain evidence="1 2">54005</strain>
    </source>
</reference>